<evidence type="ECO:0000313" key="3">
    <source>
        <dbReference type="EMBL" id="MEQ7848909.1"/>
    </source>
</evidence>
<dbReference type="PANTHER" id="PTHR33542:SF5">
    <property type="entry name" value="FERROCHELATASE CHE1"/>
    <property type="match status" value="1"/>
</dbReference>
<dbReference type="CDD" id="cd03416">
    <property type="entry name" value="CbiX_SirB_N"/>
    <property type="match status" value="1"/>
</dbReference>
<accession>A0ABV1P2E2</accession>
<comment type="caution">
    <text evidence="3">The sequence shown here is derived from an EMBL/GenBank/DDBJ whole genome shotgun (WGS) entry which is preliminary data.</text>
</comment>
<dbReference type="Proteomes" id="UP001482520">
    <property type="component" value="Unassembled WGS sequence"/>
</dbReference>
<proteinExistence type="predicted"/>
<keyword evidence="1" id="KW-0479">Metal-binding</keyword>
<gene>
    <name evidence="3" type="ORF">V6R90_16635</name>
</gene>
<evidence type="ECO:0000256" key="1">
    <source>
        <dbReference type="ARBA" id="ARBA00022723"/>
    </source>
</evidence>
<evidence type="ECO:0000313" key="4">
    <source>
        <dbReference type="Proteomes" id="UP001482520"/>
    </source>
</evidence>
<dbReference type="Pfam" id="PF01903">
    <property type="entry name" value="CbiX"/>
    <property type="match status" value="1"/>
</dbReference>
<dbReference type="InterPro" id="IPR002762">
    <property type="entry name" value="CbiX-like"/>
</dbReference>
<dbReference type="PANTHER" id="PTHR33542">
    <property type="entry name" value="SIROHYDROCHLORIN FERROCHELATASE, CHLOROPLASTIC"/>
    <property type="match status" value="1"/>
</dbReference>
<dbReference type="Gene3D" id="3.40.50.1400">
    <property type="match status" value="2"/>
</dbReference>
<dbReference type="InterPro" id="IPR050963">
    <property type="entry name" value="Sirohydro_Cobaltochel/CbiX"/>
</dbReference>
<dbReference type="EMBL" id="JBEGDP010000024">
    <property type="protein sequence ID" value="MEQ7848909.1"/>
    <property type="molecule type" value="Genomic_DNA"/>
</dbReference>
<name>A0ABV1P2E2_9ACTN</name>
<evidence type="ECO:0000256" key="2">
    <source>
        <dbReference type="ARBA" id="ARBA00023239"/>
    </source>
</evidence>
<dbReference type="SUPFAM" id="SSF53800">
    <property type="entry name" value="Chelatase"/>
    <property type="match status" value="2"/>
</dbReference>
<sequence length="243" mass="25262">MSGMDARLVTVAHGTRKGGGNEIARLLTDAAGEELGLEAVCSYVELCEPLFEDVVAASATPTLVVPLLLSTGFHLRQDLPRMASAAGGPLVLGRPFGPHRLVAAAQLERLREAGARPEDRQVGRLVLVAAGSSDPLATRDLTRAAELLGEAWAEAAGAAGAPSPVAVEVATLTALGRRPAEVVRPGDVVSPYLLSPGFFADRAARECREAGAALVADVIGPHPRLVELVARRARALARIEQPA</sequence>
<organism evidence="3 4">
    <name type="scientific">Nocardioides kribbensis</name>
    <dbReference type="NCBI Taxonomy" id="305517"/>
    <lineage>
        <taxon>Bacteria</taxon>
        <taxon>Bacillati</taxon>
        <taxon>Actinomycetota</taxon>
        <taxon>Actinomycetes</taxon>
        <taxon>Propionibacteriales</taxon>
        <taxon>Nocardioidaceae</taxon>
        <taxon>Nocardioides</taxon>
    </lineage>
</organism>
<reference evidence="3 4" key="1">
    <citation type="submission" date="2024-02" db="EMBL/GenBank/DDBJ databases">
        <title>Full genome sequence of Nocardioides kribbensis.</title>
        <authorList>
            <person name="Poletto B.L."/>
            <person name="Silva G."/>
            <person name="Galante D."/>
            <person name="Campos K.R."/>
            <person name="Santos M.B.N."/>
            <person name="Sacchi C.T."/>
        </authorList>
    </citation>
    <scope>NUCLEOTIDE SEQUENCE [LARGE SCALE GENOMIC DNA]</scope>
    <source>
        <strain evidence="3 4">O4R</strain>
    </source>
</reference>
<keyword evidence="4" id="KW-1185">Reference proteome</keyword>
<dbReference type="RefSeq" id="WP_349805321.1">
    <property type="nucleotide sequence ID" value="NZ_JBEGDP010000024.1"/>
</dbReference>
<protein>
    <submittedName>
        <fullName evidence="3">CbiX/SirB N-terminal domain-containing protein</fullName>
    </submittedName>
</protein>
<keyword evidence="2" id="KW-0456">Lyase</keyword>